<dbReference type="PANTHER" id="PTHR35330">
    <property type="entry name" value="SIROHEME BIOSYNTHESIS PROTEIN MET8"/>
    <property type="match status" value="1"/>
</dbReference>
<dbReference type="InterPro" id="IPR006367">
    <property type="entry name" value="Sirohaem_synthase_N"/>
</dbReference>
<dbReference type="InterPro" id="IPR036291">
    <property type="entry name" value="NAD(P)-bd_dom_sf"/>
</dbReference>
<comment type="caution">
    <text evidence="7">The sequence shown here is derived from an EMBL/GenBank/DDBJ whole genome shotgun (WGS) entry which is preliminary data.</text>
</comment>
<dbReference type="RefSeq" id="WP_086034107.1">
    <property type="nucleotide sequence ID" value="NZ_MDSU01000018.1"/>
</dbReference>
<keyword evidence="5" id="KW-0627">Porphyrin biosynthesis</keyword>
<gene>
    <name evidence="7" type="ORF">DESAMIL20_1426</name>
</gene>
<dbReference type="Pfam" id="PF13241">
    <property type="entry name" value="NAD_binding_7"/>
    <property type="match status" value="1"/>
</dbReference>
<dbReference type="EC" id="1.3.1.76" evidence="2"/>
<dbReference type="OrthoDB" id="9815856at2"/>
<dbReference type="Gene3D" id="3.40.50.720">
    <property type="entry name" value="NAD(P)-binding Rossmann-like Domain"/>
    <property type="match status" value="1"/>
</dbReference>
<proteinExistence type="predicted"/>
<evidence type="ECO:0000256" key="4">
    <source>
        <dbReference type="ARBA" id="ARBA00023027"/>
    </source>
</evidence>
<evidence type="ECO:0000256" key="1">
    <source>
        <dbReference type="ARBA" id="ARBA00005010"/>
    </source>
</evidence>
<dbReference type="GO" id="GO:0004325">
    <property type="term" value="F:ferrochelatase activity"/>
    <property type="evidence" value="ECO:0007669"/>
    <property type="project" value="InterPro"/>
</dbReference>
<dbReference type="STRING" id="1562698.DESAMIL20_1426"/>
<protein>
    <recommendedName>
        <fullName evidence="2">precorrin-2 dehydrogenase</fullName>
        <ecNumber evidence="2">1.3.1.76</ecNumber>
    </recommendedName>
</protein>
<evidence type="ECO:0000256" key="6">
    <source>
        <dbReference type="ARBA" id="ARBA00047561"/>
    </source>
</evidence>
<evidence type="ECO:0000313" key="8">
    <source>
        <dbReference type="Proteomes" id="UP000194141"/>
    </source>
</evidence>
<dbReference type="EMBL" id="MDSU01000018">
    <property type="protein sequence ID" value="OSS41873.1"/>
    <property type="molecule type" value="Genomic_DNA"/>
</dbReference>
<reference evidence="7 8" key="1">
    <citation type="journal article" date="2017" name="Front. Microbiol.">
        <title>Genome Sequence of Desulfurella amilsii Strain TR1 and Comparative Genomics of Desulfurellaceae Family.</title>
        <authorList>
            <person name="Florentino A.P."/>
            <person name="Stams A.J."/>
            <person name="Sanchez-Andrea I."/>
        </authorList>
    </citation>
    <scope>NUCLEOTIDE SEQUENCE [LARGE SCALE GENOMIC DNA]</scope>
    <source>
        <strain evidence="7 8">TR1</strain>
    </source>
</reference>
<dbReference type="Proteomes" id="UP000194141">
    <property type="component" value="Unassembled WGS sequence"/>
</dbReference>
<evidence type="ECO:0000256" key="3">
    <source>
        <dbReference type="ARBA" id="ARBA00023002"/>
    </source>
</evidence>
<evidence type="ECO:0000313" key="7">
    <source>
        <dbReference type="EMBL" id="OSS41873.1"/>
    </source>
</evidence>
<keyword evidence="3 7" id="KW-0560">Oxidoreductase</keyword>
<keyword evidence="8" id="KW-1185">Reference proteome</keyword>
<dbReference type="SUPFAM" id="SSF51735">
    <property type="entry name" value="NAD(P)-binding Rossmann-fold domains"/>
    <property type="match status" value="1"/>
</dbReference>
<accession>A0A1X4XWG3</accession>
<evidence type="ECO:0000256" key="2">
    <source>
        <dbReference type="ARBA" id="ARBA00012400"/>
    </source>
</evidence>
<name>A0A1X4XWG3_9BACT</name>
<dbReference type="InterPro" id="IPR028161">
    <property type="entry name" value="Met8-like"/>
</dbReference>
<dbReference type="NCBIfam" id="TIGR01470">
    <property type="entry name" value="cysG_Nterm"/>
    <property type="match status" value="1"/>
</dbReference>
<dbReference type="AlphaFoldDB" id="A0A1X4XWG3"/>
<evidence type="ECO:0000256" key="5">
    <source>
        <dbReference type="ARBA" id="ARBA00023244"/>
    </source>
</evidence>
<dbReference type="UniPathway" id="UPA00262">
    <property type="reaction ID" value="UER00222"/>
</dbReference>
<organism evidence="7 8">
    <name type="scientific">Desulfurella amilsii</name>
    <dbReference type="NCBI Taxonomy" id="1562698"/>
    <lineage>
        <taxon>Bacteria</taxon>
        <taxon>Pseudomonadati</taxon>
        <taxon>Campylobacterota</taxon>
        <taxon>Desulfurellia</taxon>
        <taxon>Desulfurellales</taxon>
        <taxon>Desulfurellaceae</taxon>
        <taxon>Desulfurella</taxon>
    </lineage>
</organism>
<dbReference type="GO" id="GO:0043115">
    <property type="term" value="F:precorrin-2 dehydrogenase activity"/>
    <property type="evidence" value="ECO:0007669"/>
    <property type="project" value="UniProtKB-EC"/>
</dbReference>
<sequence>MAYFPIFVDLKDKNVVIIGAGDIAYRKVEVLLPFHPKITVIAKKVNEKIKELFFSKKIDLKIKQFDENDIQQDHFLVVVAVDDLELQKRISQICSKKNILVNSVDSKEYCSFIFGSIIHDGDLVIGINTSSKAPAVSKALKAYLMQRLPKNIENLIEKVSKLRKIDTKNMQIEIKKFFNDAKN</sequence>
<comment type="catalytic activity">
    <reaction evidence="6">
        <text>precorrin-2 + NAD(+) = sirohydrochlorin + NADH + 2 H(+)</text>
        <dbReference type="Rhea" id="RHEA:15613"/>
        <dbReference type="ChEBI" id="CHEBI:15378"/>
        <dbReference type="ChEBI" id="CHEBI:57540"/>
        <dbReference type="ChEBI" id="CHEBI:57945"/>
        <dbReference type="ChEBI" id="CHEBI:58351"/>
        <dbReference type="ChEBI" id="CHEBI:58827"/>
        <dbReference type="EC" id="1.3.1.76"/>
    </reaction>
</comment>
<comment type="pathway">
    <text evidence="1">Porphyrin-containing compound metabolism; siroheme biosynthesis; sirohydrochlorin from precorrin-2: step 1/1.</text>
</comment>
<dbReference type="GO" id="GO:0019354">
    <property type="term" value="P:siroheme biosynthetic process"/>
    <property type="evidence" value="ECO:0007669"/>
    <property type="project" value="UniProtKB-UniPathway"/>
</dbReference>
<keyword evidence="4" id="KW-0520">NAD</keyword>
<keyword evidence="7" id="KW-0456">Lyase</keyword>
<dbReference type="PANTHER" id="PTHR35330:SF1">
    <property type="entry name" value="SIROHEME BIOSYNTHESIS PROTEIN MET8"/>
    <property type="match status" value="1"/>
</dbReference>
<dbReference type="Gene3D" id="3.30.160.110">
    <property type="entry name" value="Siroheme synthase, domain 2"/>
    <property type="match status" value="1"/>
</dbReference>
<dbReference type="SUPFAM" id="SSF75615">
    <property type="entry name" value="Siroheme synthase middle domains-like"/>
    <property type="match status" value="1"/>
</dbReference>